<evidence type="ECO:0000259" key="1">
    <source>
        <dbReference type="PROSITE" id="PS50022"/>
    </source>
</evidence>
<dbReference type="GeneID" id="116303418"/>
<dbReference type="SUPFAM" id="SSF49899">
    <property type="entry name" value="Concanavalin A-like lectins/glucanases"/>
    <property type="match status" value="1"/>
</dbReference>
<dbReference type="SMART" id="SM00231">
    <property type="entry name" value="FA58C"/>
    <property type="match status" value="1"/>
</dbReference>
<feature type="domain" description="WSC" evidence="2">
    <location>
        <begin position="423"/>
        <end position="514"/>
    </location>
</feature>
<dbReference type="Pfam" id="PF13385">
    <property type="entry name" value="Laminin_G_3"/>
    <property type="match status" value="1"/>
</dbReference>
<accession>A0A6P8IPI1</accession>
<reference evidence="4" key="1">
    <citation type="submission" date="2025-08" db="UniProtKB">
        <authorList>
            <consortium name="RefSeq"/>
        </authorList>
    </citation>
    <scope>IDENTIFICATION</scope>
    <source>
        <tissue evidence="4">Tentacle</tissue>
    </source>
</reference>
<dbReference type="InterPro" id="IPR008979">
    <property type="entry name" value="Galactose-bd-like_sf"/>
</dbReference>
<organism evidence="3 4">
    <name type="scientific">Actinia tenebrosa</name>
    <name type="common">Australian red waratah sea anemone</name>
    <dbReference type="NCBI Taxonomy" id="6105"/>
    <lineage>
        <taxon>Eukaryota</taxon>
        <taxon>Metazoa</taxon>
        <taxon>Cnidaria</taxon>
        <taxon>Anthozoa</taxon>
        <taxon>Hexacorallia</taxon>
        <taxon>Actiniaria</taxon>
        <taxon>Actiniidae</taxon>
        <taxon>Actinia</taxon>
    </lineage>
</organism>
<dbReference type="PROSITE" id="PS50022">
    <property type="entry name" value="FA58C_3"/>
    <property type="match status" value="1"/>
</dbReference>
<dbReference type="PANTHER" id="PTHR24543:SF325">
    <property type="entry name" value="F5_8 TYPE C DOMAIN-CONTAINING PROTEIN"/>
    <property type="match status" value="1"/>
</dbReference>
<dbReference type="KEGG" id="aten:116303418"/>
<name>A0A6P8IPI1_ACTTE</name>
<dbReference type="Gene3D" id="2.60.120.200">
    <property type="match status" value="1"/>
</dbReference>
<evidence type="ECO:0000313" key="3">
    <source>
        <dbReference type="Proteomes" id="UP000515163"/>
    </source>
</evidence>
<dbReference type="PANTHER" id="PTHR24543">
    <property type="entry name" value="MULTICOPPER OXIDASE-RELATED"/>
    <property type="match status" value="1"/>
</dbReference>
<proteinExistence type="predicted"/>
<dbReference type="AlphaFoldDB" id="A0A6P8IPI1"/>
<dbReference type="InterPro" id="IPR002889">
    <property type="entry name" value="WSC_carb-bd"/>
</dbReference>
<dbReference type="InterPro" id="IPR013320">
    <property type="entry name" value="ConA-like_dom_sf"/>
</dbReference>
<dbReference type="InterPro" id="IPR000421">
    <property type="entry name" value="FA58C"/>
</dbReference>
<dbReference type="RefSeq" id="XP_031568809.1">
    <property type="nucleotide sequence ID" value="XM_031712949.1"/>
</dbReference>
<dbReference type="Proteomes" id="UP000515163">
    <property type="component" value="Unplaced"/>
</dbReference>
<gene>
    <name evidence="4" type="primary">LOC116303418</name>
</gene>
<protein>
    <submittedName>
        <fullName evidence="4">Uncharacterized protein LOC116303418</fullName>
    </submittedName>
</protein>
<dbReference type="InParanoid" id="A0A6P8IPI1"/>
<dbReference type="Pfam" id="PF01822">
    <property type="entry name" value="WSC"/>
    <property type="match status" value="1"/>
</dbReference>
<dbReference type="PROSITE" id="PS51212">
    <property type="entry name" value="WSC"/>
    <property type="match status" value="1"/>
</dbReference>
<feature type="domain" description="F5/8 type C" evidence="1">
    <location>
        <begin position="270"/>
        <end position="420"/>
    </location>
</feature>
<dbReference type="Gene3D" id="2.60.120.260">
    <property type="entry name" value="Galactose-binding domain-like"/>
    <property type="match status" value="1"/>
</dbReference>
<keyword evidence="3" id="KW-1185">Reference proteome</keyword>
<dbReference type="Pfam" id="PF00754">
    <property type="entry name" value="F5_F8_type_C"/>
    <property type="match status" value="1"/>
</dbReference>
<dbReference type="SMART" id="SM00321">
    <property type="entry name" value="WSC"/>
    <property type="match status" value="1"/>
</dbReference>
<dbReference type="CDD" id="cd00057">
    <property type="entry name" value="FA58C"/>
    <property type="match status" value="1"/>
</dbReference>
<evidence type="ECO:0000313" key="4">
    <source>
        <dbReference type="RefSeq" id="XP_031568809.1"/>
    </source>
</evidence>
<sequence length="755" mass="82986">MFSIDFSTTAVALIIGDDLLLKHDDAADRIQIKYVSFYNPGSTSIKVLYCNREVKCYKDASHFWPFDKPNVADLITGKTLTSKMKHIKPGPTFYSITSAAFSLTNNKLNLGDFAGKCLSNPKLCTKGLTVAFWFNVAIASTGVQTLLSTDTTSPGIQIYFSNDEVHANVYDKTYKTYAKSTAKKGQWNHVTVTWTPTNQMVLMINFNSQTSGSTSPDQRLTDTNTILTIGAKNDLSGSADASISSLVIWEKSLDGHYIQKIGICTGFSPVPSLEEGNFSSIIVPYDSLTASSDVGNTILKGQLLYDDGTALSGAWQPSHTTPPTYFQLDFVMGMPLAKTATQGGNNLAQWVKSYTLSYSWDGQEWTDYKISGSVYHFTANSDSKNIVSHLLCPKIEARLIRFHPVTWNANIAMRVGLLVDGDAVDFKGCYSSASIDLTKPINDVNPDELHPGKCVTSCVFQNAKYAGLSHENRCYCFDTLPGNDVSRHKCNDPCNGDPSFKCGSLFYVNVYGVRESVDANFLISIPSKVKLLTPFKVTSSVHHRFSVDFGEGIILITNKSEISYFATNVNKRTVVADTWTSKYGTPKQRKSSKELEVQWYLNGSKISYDKVVEAGQSYAINITVNEGSELKILRTKSNGEQQSYSIPDAMVLTTLKLDSTLTTTTPGSNSQDRLFVLSNSVFNNNGILKAFTVHVLTPGFSVPCVSRETIPLTVIQLEHATPLYPYVLSRCPALAHPAPLEAYSAPLPAFAHRII</sequence>
<evidence type="ECO:0000259" key="2">
    <source>
        <dbReference type="PROSITE" id="PS51212"/>
    </source>
</evidence>
<dbReference type="SUPFAM" id="SSF49785">
    <property type="entry name" value="Galactose-binding domain-like"/>
    <property type="match status" value="1"/>
</dbReference>
<dbReference type="OrthoDB" id="2019572at2759"/>